<sequence>MRHPGAFEIGIRTFLRSPEPTDESELLALHSRSRNHLLPWIHPMTNAHQFAAYLERAADPRVLACLVCRREDDAIAGVINISEIVRGLFQSAYLGYYCGTDYTGQGYMTEGMQLVLRHSFQTLRLHRVEANIQPANTASLRLVERCGFVKEGYSRRYLKIGGKWRDHERWALLSEDWRARRRPAV</sequence>
<dbReference type="SUPFAM" id="SSF55729">
    <property type="entry name" value="Acyl-CoA N-acyltransferases (Nat)"/>
    <property type="match status" value="1"/>
</dbReference>
<dbReference type="Proteomes" id="UP000697710">
    <property type="component" value="Unassembled WGS sequence"/>
</dbReference>
<comment type="caution">
    <text evidence="5">The sequence shown here is derived from an EMBL/GenBank/DDBJ whole genome shotgun (WGS) entry which is preliminary data.</text>
</comment>
<reference evidence="5" key="1">
    <citation type="submission" date="2020-04" db="EMBL/GenBank/DDBJ databases">
        <authorList>
            <person name="Zhang T."/>
        </authorList>
    </citation>
    <scope>NUCLEOTIDE SEQUENCE</scope>
    <source>
        <strain evidence="5">HKST-UBA01</strain>
    </source>
</reference>
<dbReference type="Pfam" id="PF13302">
    <property type="entry name" value="Acetyltransf_3"/>
    <property type="match status" value="1"/>
</dbReference>
<dbReference type="Gene3D" id="3.40.630.30">
    <property type="match status" value="1"/>
</dbReference>
<dbReference type="AlphaFoldDB" id="A0A956M130"/>
<dbReference type="InterPro" id="IPR000182">
    <property type="entry name" value="GNAT_dom"/>
</dbReference>
<dbReference type="GO" id="GO:0005737">
    <property type="term" value="C:cytoplasm"/>
    <property type="evidence" value="ECO:0007669"/>
    <property type="project" value="TreeGrafter"/>
</dbReference>
<proteinExistence type="inferred from homology"/>
<dbReference type="PROSITE" id="PS51186">
    <property type="entry name" value="GNAT"/>
    <property type="match status" value="1"/>
</dbReference>
<organism evidence="5 6">
    <name type="scientific">Eiseniibacteriota bacterium</name>
    <dbReference type="NCBI Taxonomy" id="2212470"/>
    <lineage>
        <taxon>Bacteria</taxon>
        <taxon>Candidatus Eiseniibacteriota</taxon>
    </lineage>
</organism>
<evidence type="ECO:0000256" key="1">
    <source>
        <dbReference type="ARBA" id="ARBA00022679"/>
    </source>
</evidence>
<protein>
    <submittedName>
        <fullName evidence="5">GNAT family N-acetyltransferase</fullName>
    </submittedName>
</protein>
<dbReference type="InterPro" id="IPR051531">
    <property type="entry name" value="N-acetyltransferase"/>
</dbReference>
<name>A0A956M130_UNCEI</name>
<dbReference type="GO" id="GO:0008999">
    <property type="term" value="F:protein-N-terminal-alanine acetyltransferase activity"/>
    <property type="evidence" value="ECO:0007669"/>
    <property type="project" value="TreeGrafter"/>
</dbReference>
<dbReference type="PANTHER" id="PTHR43792">
    <property type="entry name" value="GNAT FAMILY, PUTATIVE (AFU_ORTHOLOGUE AFUA_3G00765)-RELATED-RELATED"/>
    <property type="match status" value="1"/>
</dbReference>
<evidence type="ECO:0000256" key="2">
    <source>
        <dbReference type="ARBA" id="ARBA00023315"/>
    </source>
</evidence>
<feature type="domain" description="N-acetyltransferase" evidence="4">
    <location>
        <begin position="13"/>
        <end position="175"/>
    </location>
</feature>
<evidence type="ECO:0000256" key="3">
    <source>
        <dbReference type="ARBA" id="ARBA00038502"/>
    </source>
</evidence>
<evidence type="ECO:0000259" key="4">
    <source>
        <dbReference type="PROSITE" id="PS51186"/>
    </source>
</evidence>
<evidence type="ECO:0000313" key="5">
    <source>
        <dbReference type="EMBL" id="MCA9729226.1"/>
    </source>
</evidence>
<comment type="similarity">
    <text evidence="3">Belongs to the acetyltransferase family. RimJ subfamily.</text>
</comment>
<dbReference type="PANTHER" id="PTHR43792:SF8">
    <property type="entry name" value="[RIBOSOMAL PROTEIN US5]-ALANINE N-ACETYLTRANSFERASE"/>
    <property type="match status" value="1"/>
</dbReference>
<keyword evidence="1" id="KW-0808">Transferase</keyword>
<evidence type="ECO:0000313" key="6">
    <source>
        <dbReference type="Proteomes" id="UP000697710"/>
    </source>
</evidence>
<dbReference type="InterPro" id="IPR016181">
    <property type="entry name" value="Acyl_CoA_acyltransferase"/>
</dbReference>
<dbReference type="EMBL" id="JAGQHR010000614">
    <property type="protein sequence ID" value="MCA9729226.1"/>
    <property type="molecule type" value="Genomic_DNA"/>
</dbReference>
<accession>A0A956M130</accession>
<reference evidence="5" key="2">
    <citation type="journal article" date="2021" name="Microbiome">
        <title>Successional dynamics and alternative stable states in a saline activated sludge microbial community over 9 years.</title>
        <authorList>
            <person name="Wang Y."/>
            <person name="Ye J."/>
            <person name="Ju F."/>
            <person name="Liu L."/>
            <person name="Boyd J.A."/>
            <person name="Deng Y."/>
            <person name="Parks D.H."/>
            <person name="Jiang X."/>
            <person name="Yin X."/>
            <person name="Woodcroft B.J."/>
            <person name="Tyson G.W."/>
            <person name="Hugenholtz P."/>
            <person name="Polz M.F."/>
            <person name="Zhang T."/>
        </authorList>
    </citation>
    <scope>NUCLEOTIDE SEQUENCE</scope>
    <source>
        <strain evidence="5">HKST-UBA01</strain>
    </source>
</reference>
<gene>
    <name evidence="5" type="ORF">KC729_16180</name>
</gene>
<keyword evidence="2" id="KW-0012">Acyltransferase</keyword>